<evidence type="ECO:0000256" key="3">
    <source>
        <dbReference type="ARBA" id="ARBA00022900"/>
    </source>
</evidence>
<evidence type="ECO:0000256" key="2">
    <source>
        <dbReference type="ARBA" id="ARBA00022690"/>
    </source>
</evidence>
<dbReference type="PROSITE" id="PS00285">
    <property type="entry name" value="POTATO_INHIBITOR"/>
    <property type="match status" value="1"/>
</dbReference>
<dbReference type="InterPro" id="IPR000864">
    <property type="entry name" value="Prot_inh_pot1"/>
</dbReference>
<evidence type="ECO:0000256" key="1">
    <source>
        <dbReference type="ARBA" id="ARBA00008210"/>
    </source>
</evidence>
<name>A0A2U1LT07_ARTAN</name>
<reference evidence="4 6" key="1">
    <citation type="journal article" date="2018" name="Mol. Plant">
        <title>The genome of Artemisia annua provides insight into the evolution of Asteraceae family and artemisinin biosynthesis.</title>
        <authorList>
            <person name="Shen Q."/>
            <person name="Zhang L."/>
            <person name="Liao Z."/>
            <person name="Wang S."/>
            <person name="Yan T."/>
            <person name="Shi P."/>
            <person name="Liu M."/>
            <person name="Fu X."/>
            <person name="Pan Q."/>
            <person name="Wang Y."/>
            <person name="Lv Z."/>
            <person name="Lu X."/>
            <person name="Zhang F."/>
            <person name="Jiang W."/>
            <person name="Ma Y."/>
            <person name="Chen M."/>
            <person name="Hao X."/>
            <person name="Li L."/>
            <person name="Tang Y."/>
            <person name="Lv G."/>
            <person name="Zhou Y."/>
            <person name="Sun X."/>
            <person name="Brodelius P.E."/>
            <person name="Rose J.K.C."/>
            <person name="Tang K."/>
        </authorList>
    </citation>
    <scope>NUCLEOTIDE SEQUENCE [LARGE SCALE GENOMIC DNA]</scope>
    <source>
        <strain evidence="6">cv. Huhao1</strain>
        <tissue evidence="4">Leaf</tissue>
    </source>
</reference>
<evidence type="ECO:0000313" key="6">
    <source>
        <dbReference type="Proteomes" id="UP000245207"/>
    </source>
</evidence>
<comment type="caution">
    <text evidence="4">The sequence shown here is derived from an EMBL/GenBank/DDBJ whole genome shotgun (WGS) entry which is preliminary data.</text>
</comment>
<dbReference type="InterPro" id="IPR036354">
    <property type="entry name" value="Prot_inh_pot1_sf"/>
</dbReference>
<dbReference type="OrthoDB" id="10013825at2759"/>
<dbReference type="GO" id="GO:0004867">
    <property type="term" value="F:serine-type endopeptidase inhibitor activity"/>
    <property type="evidence" value="ECO:0007669"/>
    <property type="project" value="UniProtKB-KW"/>
</dbReference>
<evidence type="ECO:0000313" key="5">
    <source>
        <dbReference type="EMBL" id="PWA60830.1"/>
    </source>
</evidence>
<protein>
    <submittedName>
        <fullName evidence="4">Proteinase inhibitor I13</fullName>
    </submittedName>
</protein>
<dbReference type="EMBL" id="PKPP01005248">
    <property type="protein sequence ID" value="PWA60830.1"/>
    <property type="molecule type" value="Genomic_DNA"/>
</dbReference>
<dbReference type="STRING" id="35608.A0A2U1LT07"/>
<dbReference type="GO" id="GO:0009611">
    <property type="term" value="P:response to wounding"/>
    <property type="evidence" value="ECO:0007669"/>
    <property type="project" value="InterPro"/>
</dbReference>
<dbReference type="Proteomes" id="UP000245207">
    <property type="component" value="Unassembled WGS sequence"/>
</dbReference>
<gene>
    <name evidence="5" type="ORF">CTI12_AA378950</name>
    <name evidence="4" type="ORF">CTI12_AA457580</name>
</gene>
<dbReference type="Pfam" id="PF00280">
    <property type="entry name" value="potato_inhibit"/>
    <property type="match status" value="1"/>
</dbReference>
<dbReference type="EMBL" id="PKPP01007904">
    <property type="protein sequence ID" value="PWA52124.1"/>
    <property type="molecule type" value="Genomic_DNA"/>
</dbReference>
<keyword evidence="3" id="KW-0722">Serine protease inhibitor</keyword>
<organism evidence="4 6">
    <name type="scientific">Artemisia annua</name>
    <name type="common">Sweet wormwood</name>
    <dbReference type="NCBI Taxonomy" id="35608"/>
    <lineage>
        <taxon>Eukaryota</taxon>
        <taxon>Viridiplantae</taxon>
        <taxon>Streptophyta</taxon>
        <taxon>Embryophyta</taxon>
        <taxon>Tracheophyta</taxon>
        <taxon>Spermatophyta</taxon>
        <taxon>Magnoliopsida</taxon>
        <taxon>eudicotyledons</taxon>
        <taxon>Gunneridae</taxon>
        <taxon>Pentapetalae</taxon>
        <taxon>asterids</taxon>
        <taxon>campanulids</taxon>
        <taxon>Asterales</taxon>
        <taxon>Asteraceae</taxon>
        <taxon>Asteroideae</taxon>
        <taxon>Anthemideae</taxon>
        <taxon>Artemisiinae</taxon>
        <taxon>Artemisia</taxon>
    </lineage>
</organism>
<sequence length="74" mass="8149">MASICEQVQEGKTSWPELVGEEGECALTTIEKENELVDPQIIAEGTFIPEIYICDRVLVWVNDNGIVVTTPKVG</sequence>
<keyword evidence="2" id="KW-0646">Protease inhibitor</keyword>
<proteinExistence type="inferred from homology"/>
<dbReference type="Gene3D" id="3.30.10.10">
    <property type="entry name" value="Trypsin Inhibitor V, subunit A"/>
    <property type="match status" value="1"/>
</dbReference>
<evidence type="ECO:0000313" key="4">
    <source>
        <dbReference type="EMBL" id="PWA52124.1"/>
    </source>
</evidence>
<keyword evidence="6" id="KW-1185">Reference proteome</keyword>
<dbReference type="PANTHER" id="PTHR33091">
    <property type="entry name" value="PROTEIN, PUTATIVE, EXPRESSED-RELATED"/>
    <property type="match status" value="1"/>
</dbReference>
<comment type="similarity">
    <text evidence="1">Belongs to the protease inhibitor I13 (potato type I serine protease inhibitor) family.</text>
</comment>
<accession>A0A2U1LT07</accession>
<dbReference type="AlphaFoldDB" id="A0A2U1LT07"/>
<dbReference type="SUPFAM" id="SSF54654">
    <property type="entry name" value="CI-2 family of serine protease inhibitors"/>
    <property type="match status" value="1"/>
</dbReference>
<dbReference type="PANTHER" id="PTHR33091:SF94">
    <property type="entry name" value="PROTEASE INHIBITOR PROTEIN"/>
    <property type="match status" value="1"/>
</dbReference>